<comment type="caution">
    <text evidence="1">The sequence shown here is derived from an EMBL/GenBank/DDBJ whole genome shotgun (WGS) entry which is preliminary data.</text>
</comment>
<protein>
    <recommendedName>
        <fullName evidence="3">Suppressor of fused-like domain-containing protein</fullName>
    </recommendedName>
</protein>
<reference evidence="2" key="1">
    <citation type="journal article" date="2019" name="Int. J. Syst. Evol. Microbiol.">
        <title>The Global Catalogue of Microorganisms (GCM) 10K type strain sequencing project: providing services to taxonomists for standard genome sequencing and annotation.</title>
        <authorList>
            <consortium name="The Broad Institute Genomics Platform"/>
            <consortium name="The Broad Institute Genome Sequencing Center for Infectious Disease"/>
            <person name="Wu L."/>
            <person name="Ma J."/>
        </authorList>
    </citation>
    <scope>NUCLEOTIDE SEQUENCE [LARGE SCALE GENOMIC DNA]</scope>
    <source>
        <strain evidence="2">JCM 16918</strain>
    </source>
</reference>
<dbReference type="Proteomes" id="UP000645517">
    <property type="component" value="Unassembled WGS sequence"/>
</dbReference>
<name>A0ABQ2IXJ4_9DEIO</name>
<sequence>MSRAPVWFTIHDPQTQRPLAPDPAWSSIKPDPAWVQGRVGTVPFALVAAGHTADQAPLCWEDRGYLGRALQVHGQAVAHIGWGSDTLPALVQALPPTQRPPLMAVAETQEALAGGLHSLDWVTATRLGSLLPPGWYLANLVTIRPAPVVPGDPLDYLPNELERYWPGQGVSSRAEAVSYRAPGWREPGMITFLDGRQVPGEAAGVSVLLPTQPAETLNADRVAFYREVFRLGRQPTAVSLQVVEERDSNSQTDGQPLESLTLSVHLLVDGHHKVQAAALEGTALTMLAFTALPVTAAHQYLKAWIERTQLKTARFDALSRSPE</sequence>
<evidence type="ECO:0008006" key="3">
    <source>
        <dbReference type="Google" id="ProtNLM"/>
    </source>
</evidence>
<dbReference type="EMBL" id="BMOR01000001">
    <property type="protein sequence ID" value="GGN30657.1"/>
    <property type="molecule type" value="Genomic_DNA"/>
</dbReference>
<organism evidence="1 2">
    <name type="scientific">Deinococcus daejeonensis</name>
    <dbReference type="NCBI Taxonomy" id="1007098"/>
    <lineage>
        <taxon>Bacteria</taxon>
        <taxon>Thermotogati</taxon>
        <taxon>Deinococcota</taxon>
        <taxon>Deinococci</taxon>
        <taxon>Deinococcales</taxon>
        <taxon>Deinococcaceae</taxon>
        <taxon>Deinococcus</taxon>
    </lineage>
</organism>
<keyword evidence="2" id="KW-1185">Reference proteome</keyword>
<accession>A0ABQ2IXJ4</accession>
<evidence type="ECO:0000313" key="1">
    <source>
        <dbReference type="EMBL" id="GGN30657.1"/>
    </source>
</evidence>
<gene>
    <name evidence="1" type="ORF">GCM10010842_06080</name>
</gene>
<proteinExistence type="predicted"/>
<evidence type="ECO:0000313" key="2">
    <source>
        <dbReference type="Proteomes" id="UP000645517"/>
    </source>
</evidence>